<dbReference type="Proteomes" id="UP000001519">
    <property type="component" value="Chromosome 5"/>
</dbReference>
<reference evidence="7" key="3">
    <citation type="submission" date="2025-08" db="UniProtKB">
        <authorList>
            <consortium name="Ensembl"/>
        </authorList>
    </citation>
    <scope>IDENTIFICATION</scope>
</reference>
<dbReference type="InterPro" id="IPR036390">
    <property type="entry name" value="WH_DNA-bd_sf"/>
</dbReference>
<dbReference type="Pfam" id="PF10075">
    <property type="entry name" value="CSN8_PSD8_EIF3K"/>
    <property type="match status" value="1"/>
</dbReference>
<dbReference type="HAMAP" id="MF_03010">
    <property type="entry name" value="eIF3k"/>
    <property type="match status" value="1"/>
</dbReference>
<dbReference type="Bgee" id="ENSGGOG00000027517">
    <property type="expression patterns" value="Expressed in heart and 2 other cell types or tissues"/>
</dbReference>
<protein>
    <recommendedName>
        <fullName evidence="5">Eukaryotic translation initiation factor 3 subunit K</fullName>
        <shortName evidence="5">eIF3k</shortName>
    </recommendedName>
    <alternativeName>
        <fullName evidence="5">Eukaryotic translation initiation factor 3 subunit 12</fullName>
    </alternativeName>
    <alternativeName>
        <fullName evidence="5">eIF-3 p25</fullName>
    </alternativeName>
</protein>
<evidence type="ECO:0000256" key="3">
    <source>
        <dbReference type="ARBA" id="ARBA00022917"/>
    </source>
</evidence>
<feature type="domain" description="CSN8/PSMD8/EIF3K" evidence="6">
    <location>
        <begin position="66"/>
        <end position="190"/>
    </location>
</feature>
<dbReference type="GO" id="GO:0033290">
    <property type="term" value="C:eukaryotic 48S preinitiation complex"/>
    <property type="evidence" value="ECO:0007669"/>
    <property type="project" value="UniProtKB-UniRule"/>
</dbReference>
<evidence type="ECO:0000259" key="6">
    <source>
        <dbReference type="Pfam" id="PF10075"/>
    </source>
</evidence>
<proteinExistence type="inferred from homology"/>
<reference evidence="8" key="1">
    <citation type="submission" date="2011-05" db="EMBL/GenBank/DDBJ databases">
        <title>Insights into the evolution of the great apes provided by the gorilla genome.</title>
        <authorList>
            <person name="Scally A."/>
        </authorList>
    </citation>
    <scope>NUCLEOTIDE SEQUENCE [LARGE SCALE GENOMIC DNA]</scope>
</reference>
<dbReference type="SUPFAM" id="SSF46785">
    <property type="entry name" value="Winged helix' DNA-binding domain"/>
    <property type="match status" value="1"/>
</dbReference>
<dbReference type="InterPro" id="IPR036388">
    <property type="entry name" value="WH-like_DNA-bd_sf"/>
</dbReference>
<evidence type="ECO:0000256" key="5">
    <source>
        <dbReference type="HAMAP-Rule" id="MF_03010"/>
    </source>
</evidence>
<dbReference type="GeneTree" id="ENSGT00390000009409"/>
<keyword evidence="1 5" id="KW-0963">Cytoplasm</keyword>
<dbReference type="AlphaFoldDB" id="A0A2I2Y1R4"/>
<evidence type="ECO:0000256" key="1">
    <source>
        <dbReference type="ARBA" id="ARBA00022490"/>
    </source>
</evidence>
<dbReference type="GO" id="GO:0003743">
    <property type="term" value="F:translation initiation factor activity"/>
    <property type="evidence" value="ECO:0007669"/>
    <property type="project" value="UniProtKB-UniRule"/>
</dbReference>
<organism evidence="7 8">
    <name type="scientific">Gorilla gorilla gorilla</name>
    <name type="common">Western lowland gorilla</name>
    <dbReference type="NCBI Taxonomy" id="9595"/>
    <lineage>
        <taxon>Eukaryota</taxon>
        <taxon>Metazoa</taxon>
        <taxon>Chordata</taxon>
        <taxon>Craniata</taxon>
        <taxon>Vertebrata</taxon>
        <taxon>Euteleostomi</taxon>
        <taxon>Mammalia</taxon>
        <taxon>Eutheria</taxon>
        <taxon>Euarchontoglires</taxon>
        <taxon>Primates</taxon>
        <taxon>Haplorrhini</taxon>
        <taxon>Catarrhini</taxon>
        <taxon>Hominidae</taxon>
        <taxon>Gorilla</taxon>
    </lineage>
</organism>
<dbReference type="GO" id="GO:0001732">
    <property type="term" value="P:formation of cytoplasmic translation initiation complex"/>
    <property type="evidence" value="ECO:0007669"/>
    <property type="project" value="UniProtKB-UniRule"/>
</dbReference>
<evidence type="ECO:0000313" key="8">
    <source>
        <dbReference type="Proteomes" id="UP000001519"/>
    </source>
</evidence>
<dbReference type="GO" id="GO:0006446">
    <property type="term" value="P:regulation of translational initiation"/>
    <property type="evidence" value="ECO:0007669"/>
    <property type="project" value="InterPro"/>
</dbReference>
<dbReference type="Gene3D" id="1.25.40.250">
    <property type="entry name" value="ARM repeat, domain 1"/>
    <property type="match status" value="1"/>
</dbReference>
<sequence>MVIFEQMRANVGMLLQGINRNNPEKLATLECYVEMQVKDTAYDLEANPAVLRLYQSNPAFFQTTDTAQIQLKALTNLPHTNFTPCKCMIGQILYLKDLLETSLFQAFWEALDENVDLLEGITGFEDSVRMCICPVVGITYQHIDHWLLAEMPGYLSDSQLKVWMRKYTWRADESRQIFICSQEENIKPKNPVEKIDFDSVSSIMAFFQ</sequence>
<evidence type="ECO:0000256" key="4">
    <source>
        <dbReference type="ARBA" id="ARBA00057041"/>
    </source>
</evidence>
<keyword evidence="2 5" id="KW-0396">Initiation factor</keyword>
<dbReference type="InterPro" id="IPR009374">
    <property type="entry name" value="eIF3k"/>
</dbReference>
<dbReference type="GO" id="GO:0005634">
    <property type="term" value="C:nucleus"/>
    <property type="evidence" value="ECO:0007669"/>
    <property type="project" value="UniProtKB-SubCell"/>
</dbReference>
<keyword evidence="3 5" id="KW-0648">Protein biosynthesis</keyword>
<dbReference type="OMA" id="CMIGQAH"/>
<dbReference type="InterPro" id="IPR016020">
    <property type="entry name" value="Transl_init_fac_sub12_N_euk"/>
</dbReference>
<dbReference type="GO" id="GO:0043022">
    <property type="term" value="F:ribosome binding"/>
    <property type="evidence" value="ECO:0007669"/>
    <property type="project" value="InterPro"/>
</dbReference>
<dbReference type="FunFam" id="1.25.40.250:FF:000001">
    <property type="entry name" value="Eukaryotic translation initiation factor 3 subunit K"/>
    <property type="match status" value="1"/>
</dbReference>
<dbReference type="InterPro" id="IPR033464">
    <property type="entry name" value="CSN8_PSD8_EIF3K"/>
</dbReference>
<keyword evidence="5" id="KW-0539">Nucleus</keyword>
<dbReference type="GO" id="GO:0003723">
    <property type="term" value="F:RNA binding"/>
    <property type="evidence" value="ECO:0007669"/>
    <property type="project" value="UniProtKB-UniRule"/>
</dbReference>
<comment type="similarity">
    <text evidence="5">Belongs to the eIF-3 subunit K family.</text>
</comment>
<name>A0A2I2Y1R4_GORGO</name>
<evidence type="ECO:0000313" key="7">
    <source>
        <dbReference type="Ensembl" id="ENSGGOP00000028835.1"/>
    </source>
</evidence>
<reference evidence="7" key="4">
    <citation type="submission" date="2025-09" db="UniProtKB">
        <authorList>
            <consortium name="Ensembl"/>
        </authorList>
    </citation>
    <scope>IDENTIFICATION</scope>
</reference>
<dbReference type="PANTHER" id="PTHR13022:SF0">
    <property type="entry name" value="EUKARYOTIC TRANSLATION INITIATION FACTOR 3 SUBUNIT K"/>
    <property type="match status" value="1"/>
</dbReference>
<dbReference type="Ensembl" id="ENSGGOT00000029513.2">
    <property type="protein sequence ID" value="ENSGGOP00000028835.1"/>
    <property type="gene ID" value="ENSGGOG00000027517.2"/>
</dbReference>
<dbReference type="EMBL" id="CABD030040047">
    <property type="status" value="NOT_ANNOTATED_CDS"/>
    <property type="molecule type" value="Genomic_DNA"/>
</dbReference>
<comment type="function">
    <text evidence="4 5">Component of the eukaryotic translation initiation factor 3 (eIF-3) complex, which is required for several steps in the initiation of protein synthesis. The eIF-3 complex associates with the 40S ribosome and facilitates the recruitment of eIF-1, eIF-1A, eIF-2:GTP:methionyl-tRNAi and eIF-5 to form the 43S pre-initiation complex (43S PIC). The eIF-3 complex stimulates mRNA recruitment to the 43S PIC and scanning of the mRNA for AUG recognition. The eIF-3 complex is also required for disassembly and recycling of post-termination ribosomal complexes and subsequently prevents premature joining of the 40S and 60S ribosomal subunits prior to initiation. The eIF-3 complex specifically targets and initiates translation of a subset of mRNAs involved in cell proliferation, including cell cycling, differentiation and apoptosis, and uses different modes of RNA stem-loop binding to exert either translational activation or repression.</text>
</comment>
<evidence type="ECO:0000256" key="2">
    <source>
        <dbReference type="ARBA" id="ARBA00022540"/>
    </source>
</evidence>
<gene>
    <name evidence="5" type="primary">EIF3K</name>
    <name evidence="5" type="synonym">EIF3S12</name>
</gene>
<dbReference type="SUPFAM" id="SSF48371">
    <property type="entry name" value="ARM repeat"/>
    <property type="match status" value="1"/>
</dbReference>
<dbReference type="InterPro" id="IPR016024">
    <property type="entry name" value="ARM-type_fold"/>
</dbReference>
<comment type="subunit">
    <text evidence="5">Component of the eukaryotic translation initiation factor 3 (eIF-3) complex, which is composed of 13 subunits: EIF3A, EIF3B, EIF3C, EIF3D, EIF3E, EIF3F, EIF3G, EIF3H, EIF3I, EIF3J, EIF3K, EIF3L and EIF3M. The eIF-3 complex appears to include 3 stable modules: module A is composed of EIF3A, EIF3B, EIF3G and EIF3I; module B is composed of EIF3F, EIF3H, and EIF3M; and module C is composed of EIF3C, EIF3D, EIF3E, EIF3K and EIF3L. EIF3C of module C binds EIF3B of module A and EIF3H of module B, thereby linking the three modules. EIF3J is a labile subunit that binds to the eIF-3 complex via EIF3B. The eIF-3 complex interacts with RPS6KB1 under conditions of nutrient depletion. Mitogenic stimulation leads to binding and activation of a complex composed of MTOR and RPTOR, leading to phosphorylation and release of RPS6KB1 and binding of EIF4B to eIF-3. Interacts with CCND3, but not with CCND1 and CCND2.</text>
</comment>
<keyword evidence="8" id="KW-1185">Reference proteome</keyword>
<comment type="subcellular location">
    <subcellularLocation>
        <location evidence="5">Nucleus</location>
    </subcellularLocation>
    <subcellularLocation>
        <location evidence="5">Cytoplasm</location>
    </subcellularLocation>
</comment>
<dbReference type="STRING" id="9593.ENSGGOP00000028835"/>
<accession>A0A2I2Y1R4</accession>
<dbReference type="FunFam" id="1.10.10.10:FF:000212">
    <property type="entry name" value="Eukaryotic translation initiation factor 3 subunit K"/>
    <property type="match status" value="1"/>
</dbReference>
<dbReference type="PANTHER" id="PTHR13022">
    <property type="entry name" value="EUKARYOTIC TRANSLATION INITIATION FACTOR 3 SUBUNIT 11"/>
    <property type="match status" value="1"/>
</dbReference>
<dbReference type="GO" id="GO:0016282">
    <property type="term" value="C:eukaryotic 43S preinitiation complex"/>
    <property type="evidence" value="ECO:0007669"/>
    <property type="project" value="UniProtKB-UniRule"/>
</dbReference>
<reference evidence="7 8" key="2">
    <citation type="journal article" date="2012" name="Nature">
        <title>Insights into hominid evolution from the gorilla genome sequence.</title>
        <authorList>
            <person name="Scally A."/>
            <person name="Dutheil J.Y."/>
            <person name="Hillier L.W."/>
            <person name="Jordan G.E."/>
            <person name="Goodhead I."/>
            <person name="Herrero J."/>
            <person name="Hobolth A."/>
            <person name="Lappalainen T."/>
            <person name="Mailund T."/>
            <person name="Marques-Bonet T."/>
            <person name="McCarthy S."/>
            <person name="Montgomery S.H."/>
            <person name="Schwalie P.C."/>
            <person name="Tang Y.A."/>
            <person name="Ward M.C."/>
            <person name="Xue Y."/>
            <person name="Yngvadottir B."/>
            <person name="Alkan C."/>
            <person name="Andersen L.N."/>
            <person name="Ayub Q."/>
            <person name="Ball E.V."/>
            <person name="Beal K."/>
            <person name="Bradley B.J."/>
            <person name="Chen Y."/>
            <person name="Clee C.M."/>
            <person name="Fitzgerald S."/>
            <person name="Graves T.A."/>
            <person name="Gu Y."/>
            <person name="Heath P."/>
            <person name="Heger A."/>
            <person name="Karakoc E."/>
            <person name="Kolb-Kokocinski A."/>
            <person name="Laird G.K."/>
            <person name="Lunter G."/>
            <person name="Meader S."/>
            <person name="Mort M."/>
            <person name="Mullikin J.C."/>
            <person name="Munch K."/>
            <person name="O'Connor T.D."/>
            <person name="Phillips A.D."/>
            <person name="Prado-Martinez J."/>
            <person name="Rogers A.S."/>
            <person name="Sajjadian S."/>
            <person name="Schmidt D."/>
            <person name="Shaw K."/>
            <person name="Simpson J.T."/>
            <person name="Stenson P.D."/>
            <person name="Turner D.J."/>
            <person name="Vigilant L."/>
            <person name="Vilella A.J."/>
            <person name="Whitener W."/>
            <person name="Zhu B."/>
            <person name="Cooper D.N."/>
            <person name="de Jong P."/>
            <person name="Dermitzakis E.T."/>
            <person name="Eichler E.E."/>
            <person name="Flicek P."/>
            <person name="Goldman N."/>
            <person name="Mundy N.I."/>
            <person name="Ning Z."/>
            <person name="Odom D.T."/>
            <person name="Ponting C.P."/>
            <person name="Quail M.A."/>
            <person name="Ryder O.A."/>
            <person name="Searle S.M."/>
            <person name="Warren W.C."/>
            <person name="Wilson R.K."/>
            <person name="Schierup M.H."/>
            <person name="Rogers J."/>
            <person name="Tyler-Smith C."/>
            <person name="Durbin R."/>
        </authorList>
    </citation>
    <scope>NUCLEOTIDE SEQUENCE [LARGE SCALE GENOMIC DNA]</scope>
</reference>
<dbReference type="GO" id="GO:0005852">
    <property type="term" value="C:eukaryotic translation initiation factor 3 complex"/>
    <property type="evidence" value="ECO:0000318"/>
    <property type="project" value="GO_Central"/>
</dbReference>
<dbReference type="InParanoid" id="A0A2I2Y1R4"/>
<dbReference type="Gene3D" id="1.10.10.10">
    <property type="entry name" value="Winged helix-like DNA-binding domain superfamily/Winged helix DNA-binding domain"/>
    <property type="match status" value="1"/>
</dbReference>